<accession>A0A839HH62</accession>
<feature type="domain" description="PepSY" evidence="2">
    <location>
        <begin position="6"/>
        <end position="89"/>
    </location>
</feature>
<dbReference type="Proteomes" id="UP000586093">
    <property type="component" value="Unassembled WGS sequence"/>
</dbReference>
<organism evidence="3 4">
    <name type="scientific">Aquariibacter albus</name>
    <dbReference type="NCBI Taxonomy" id="2759899"/>
    <lineage>
        <taxon>Bacteria</taxon>
        <taxon>Pseudomonadati</taxon>
        <taxon>Pseudomonadota</taxon>
        <taxon>Betaproteobacteria</taxon>
        <taxon>Burkholderiales</taxon>
        <taxon>Sphaerotilaceae</taxon>
        <taxon>Aquariibacter</taxon>
    </lineage>
</organism>
<feature type="signal peptide" evidence="1">
    <location>
        <begin position="1"/>
        <end position="21"/>
    </location>
</feature>
<dbReference type="Pfam" id="PF13670">
    <property type="entry name" value="PepSY_2"/>
    <property type="match status" value="1"/>
</dbReference>
<dbReference type="AlphaFoldDB" id="A0A839HH62"/>
<comment type="caution">
    <text evidence="3">The sequence shown here is derived from an EMBL/GenBank/DDBJ whole genome shotgun (WGS) entry which is preliminary data.</text>
</comment>
<reference evidence="3 4" key="1">
    <citation type="submission" date="2020-08" db="EMBL/GenBank/DDBJ databases">
        <title>Aquariorum lacteus gen. nov., sp. nov., a new member of the family Comamonadaceae, isolated from freshwater aquarium.</title>
        <authorList>
            <person name="Chun S.-J."/>
        </authorList>
    </citation>
    <scope>NUCLEOTIDE SEQUENCE [LARGE SCALE GENOMIC DNA]</scope>
    <source>
        <strain evidence="3 4">SJAQ100</strain>
    </source>
</reference>
<sequence>MTFRKTLVLALALSAAAAAQAGPSCTEEPTSKWLTAEQMSEKFRAQGYVDDVRKLHVSKGKCWEIYGHDKAGKAVEVYFHPITGAIVQENRKD</sequence>
<name>A0A839HH62_9BURK</name>
<dbReference type="RefSeq" id="WP_182661506.1">
    <property type="nucleotide sequence ID" value="NZ_JACIVI010000001.1"/>
</dbReference>
<protein>
    <submittedName>
        <fullName evidence="3">PepSY domain-containing protein</fullName>
    </submittedName>
</protein>
<proteinExistence type="predicted"/>
<keyword evidence="4" id="KW-1185">Reference proteome</keyword>
<evidence type="ECO:0000313" key="4">
    <source>
        <dbReference type="Proteomes" id="UP000586093"/>
    </source>
</evidence>
<keyword evidence="1" id="KW-0732">Signal</keyword>
<evidence type="ECO:0000313" key="3">
    <source>
        <dbReference type="EMBL" id="MBB1161043.1"/>
    </source>
</evidence>
<dbReference type="InterPro" id="IPR025711">
    <property type="entry name" value="PepSY"/>
</dbReference>
<feature type="chain" id="PRO_5032482160" evidence="1">
    <location>
        <begin position="22"/>
        <end position="93"/>
    </location>
</feature>
<gene>
    <name evidence="3" type="ORF">H4F90_03490</name>
</gene>
<dbReference type="EMBL" id="JACIVI010000001">
    <property type="protein sequence ID" value="MBB1161043.1"/>
    <property type="molecule type" value="Genomic_DNA"/>
</dbReference>
<evidence type="ECO:0000259" key="2">
    <source>
        <dbReference type="Pfam" id="PF13670"/>
    </source>
</evidence>
<evidence type="ECO:0000256" key="1">
    <source>
        <dbReference type="SAM" id="SignalP"/>
    </source>
</evidence>